<dbReference type="Proteomes" id="UP000003597">
    <property type="component" value="Unassembled WGS sequence"/>
</dbReference>
<evidence type="ECO:0000313" key="1">
    <source>
        <dbReference type="EMBL" id="EHN61384.1"/>
    </source>
</evidence>
<proteinExistence type="predicted"/>
<comment type="caution">
    <text evidence="1">The sequence shown here is derived from an EMBL/GenBank/DDBJ whole genome shotgun (WGS) entry which is preliminary data.</text>
</comment>
<organism evidence="1 2">
    <name type="scientific">Listeria innocua ATCC 33091</name>
    <dbReference type="NCBI Taxonomy" id="1002366"/>
    <lineage>
        <taxon>Bacteria</taxon>
        <taxon>Bacillati</taxon>
        <taxon>Bacillota</taxon>
        <taxon>Bacilli</taxon>
        <taxon>Bacillales</taxon>
        <taxon>Listeriaceae</taxon>
        <taxon>Listeria</taxon>
    </lineage>
</organism>
<dbReference type="AlphaFoldDB" id="A0AB72Z8Z0"/>
<accession>A0AB72Z8Z0</accession>
<name>A0AB72Z8Z0_LISIO</name>
<sequence>MMGMQNELINQLEILIEKNVKAADEANVLGKLLQEENWIEAEERQLGLQRELAGLQNEYHVLKTIIGEDNTLRSLQKTWTPAENAFIDERKKMLLEKESLLRVTVSENQIRTEMQLAFSEHMVDVITGHHAETQAENNMMINETF</sequence>
<dbReference type="EMBL" id="AGCN01000031">
    <property type="protein sequence ID" value="EHN61384.1"/>
    <property type="molecule type" value="Genomic_DNA"/>
</dbReference>
<gene>
    <name evidence="1" type="ORF">HMPREF0557_01392</name>
</gene>
<evidence type="ECO:0008006" key="3">
    <source>
        <dbReference type="Google" id="ProtNLM"/>
    </source>
</evidence>
<protein>
    <recommendedName>
        <fullName evidence="3">Myocilin</fullName>
    </recommendedName>
</protein>
<evidence type="ECO:0000313" key="2">
    <source>
        <dbReference type="Proteomes" id="UP000003597"/>
    </source>
</evidence>
<reference evidence="1 2" key="1">
    <citation type="submission" date="2011-08" db="EMBL/GenBank/DDBJ databases">
        <authorList>
            <person name="Weinstock G."/>
            <person name="Sodergren E."/>
            <person name="Clifton S."/>
            <person name="Fulton L."/>
            <person name="Fulton B."/>
            <person name="Courtney L."/>
            <person name="Fronick C."/>
            <person name="Harrison M."/>
            <person name="Strong C."/>
            <person name="Farmer C."/>
            <person name="Delahaunty K."/>
            <person name="Markovic C."/>
            <person name="Hall O."/>
            <person name="Minx P."/>
            <person name="Tomlinson C."/>
            <person name="Mitreva M."/>
            <person name="Hou S."/>
            <person name="Chen J."/>
            <person name="Wollam A."/>
            <person name="Pepin K.H."/>
            <person name="Johnson M."/>
            <person name="Bhonagiri V."/>
            <person name="Zhang X."/>
            <person name="Suruliraj S."/>
            <person name="Warren W."/>
            <person name="Chinwalla A."/>
            <person name="Mardis E.R."/>
            <person name="Wilson R.K."/>
        </authorList>
    </citation>
    <scope>NUCLEOTIDE SEQUENCE [LARGE SCALE GENOMIC DNA]</scope>
    <source>
        <strain evidence="1 2">ATCC 33091</strain>
    </source>
</reference>
<keyword evidence="2" id="KW-1185">Reference proteome</keyword>